<sequence>MSAVDAASARSSPAPRACSDCDATASVTSDLHKVRHGHVACPLTEREPTFTELGTEARCLTCHLLLAQLLSDIYSTWMTELR</sequence>
<dbReference type="AlphaFoldDB" id="A0A4C1UVF0"/>
<comment type="caution">
    <text evidence="2">The sequence shown here is derived from an EMBL/GenBank/DDBJ whole genome shotgun (WGS) entry which is preliminary data.</text>
</comment>
<evidence type="ECO:0000313" key="2">
    <source>
        <dbReference type="EMBL" id="GBP29764.1"/>
    </source>
</evidence>
<protein>
    <submittedName>
        <fullName evidence="2">Uncharacterized protein</fullName>
    </submittedName>
</protein>
<organism evidence="2 3">
    <name type="scientific">Eumeta variegata</name>
    <name type="common">Bagworm moth</name>
    <name type="synonym">Eumeta japonica</name>
    <dbReference type="NCBI Taxonomy" id="151549"/>
    <lineage>
        <taxon>Eukaryota</taxon>
        <taxon>Metazoa</taxon>
        <taxon>Ecdysozoa</taxon>
        <taxon>Arthropoda</taxon>
        <taxon>Hexapoda</taxon>
        <taxon>Insecta</taxon>
        <taxon>Pterygota</taxon>
        <taxon>Neoptera</taxon>
        <taxon>Endopterygota</taxon>
        <taxon>Lepidoptera</taxon>
        <taxon>Glossata</taxon>
        <taxon>Ditrysia</taxon>
        <taxon>Tineoidea</taxon>
        <taxon>Psychidae</taxon>
        <taxon>Oiketicinae</taxon>
        <taxon>Eumeta</taxon>
    </lineage>
</organism>
<proteinExistence type="predicted"/>
<reference evidence="2 3" key="1">
    <citation type="journal article" date="2019" name="Commun. Biol.">
        <title>The bagworm genome reveals a unique fibroin gene that provides high tensile strength.</title>
        <authorList>
            <person name="Kono N."/>
            <person name="Nakamura H."/>
            <person name="Ohtoshi R."/>
            <person name="Tomita M."/>
            <person name="Numata K."/>
            <person name="Arakawa K."/>
        </authorList>
    </citation>
    <scope>NUCLEOTIDE SEQUENCE [LARGE SCALE GENOMIC DNA]</scope>
</reference>
<gene>
    <name evidence="2" type="ORF">EVAR_94604_1</name>
</gene>
<evidence type="ECO:0000313" key="3">
    <source>
        <dbReference type="Proteomes" id="UP000299102"/>
    </source>
</evidence>
<name>A0A4C1UVF0_EUMVA</name>
<accession>A0A4C1UVF0</accession>
<feature type="region of interest" description="Disordered" evidence="1">
    <location>
        <begin position="1"/>
        <end position="20"/>
    </location>
</feature>
<dbReference type="Proteomes" id="UP000299102">
    <property type="component" value="Unassembled WGS sequence"/>
</dbReference>
<evidence type="ECO:0000256" key="1">
    <source>
        <dbReference type="SAM" id="MobiDB-lite"/>
    </source>
</evidence>
<keyword evidence="3" id="KW-1185">Reference proteome</keyword>
<dbReference type="EMBL" id="BGZK01000224">
    <property type="protein sequence ID" value="GBP29764.1"/>
    <property type="molecule type" value="Genomic_DNA"/>
</dbReference>